<proteinExistence type="predicted"/>
<evidence type="ECO:0000313" key="1">
    <source>
        <dbReference type="EMBL" id="GBF08577.1"/>
    </source>
</evidence>
<dbReference type="AlphaFoldDB" id="A0A401H7X6"/>
<name>A0A401H7X6_AERPX</name>
<evidence type="ECO:0000313" key="2">
    <source>
        <dbReference type="Proteomes" id="UP000291213"/>
    </source>
</evidence>
<protein>
    <submittedName>
        <fullName evidence="1">Uncharacterized protein</fullName>
    </submittedName>
</protein>
<sequence length="92" mass="10037">MLTWTFPVDLSSREAIIESMATGLLGEAPETYGSDIYNTVFGPRNVITASAGDKILFIDSETLWPLAYAQSNPDMEAMLIAEITSDTNIDMS</sequence>
<accession>A0A401H7X6</accession>
<reference evidence="1 2" key="1">
    <citation type="submission" date="2017-02" db="EMBL/GenBank/DDBJ databases">
        <title>isolation and characterization of a novel temperate virus Aeropyrum globular virus 1 infecting hyperthermophilic archaeon Aeropyrum.</title>
        <authorList>
            <person name="Yumiya M."/>
            <person name="Yoshida T."/>
            <person name="Sako Y."/>
        </authorList>
    </citation>
    <scope>NUCLEOTIDE SEQUENCE [LARGE SCALE GENOMIC DNA]</scope>
    <source>
        <strain evidence="1 2">YK1-12-2013</strain>
    </source>
</reference>
<gene>
    <name evidence="1" type="ORF">apy_03020</name>
</gene>
<dbReference type="EMBL" id="BDMD01000011">
    <property type="protein sequence ID" value="GBF08577.1"/>
    <property type="molecule type" value="Genomic_DNA"/>
</dbReference>
<comment type="caution">
    <text evidence="1">The sequence shown here is derived from an EMBL/GenBank/DDBJ whole genome shotgun (WGS) entry which is preliminary data.</text>
</comment>
<dbReference type="Proteomes" id="UP000291213">
    <property type="component" value="Unassembled WGS sequence"/>
</dbReference>
<dbReference type="RefSeq" id="WP_131159641.1">
    <property type="nucleotide sequence ID" value="NZ_BDMD01000011.1"/>
</dbReference>
<organism evidence="1 2">
    <name type="scientific">Aeropyrum pernix</name>
    <dbReference type="NCBI Taxonomy" id="56636"/>
    <lineage>
        <taxon>Archaea</taxon>
        <taxon>Thermoproteota</taxon>
        <taxon>Thermoprotei</taxon>
        <taxon>Desulfurococcales</taxon>
        <taxon>Desulfurococcaceae</taxon>
        <taxon>Aeropyrum</taxon>
    </lineage>
</organism>